<protein>
    <recommendedName>
        <fullName evidence="2">histidine kinase</fullName>
        <ecNumber evidence="2">2.7.13.3</ecNumber>
    </recommendedName>
</protein>
<dbReference type="PANTHER" id="PTHR45339">
    <property type="entry name" value="HYBRID SIGNAL TRANSDUCTION HISTIDINE KINASE J"/>
    <property type="match status" value="1"/>
</dbReference>
<dbReference type="CDD" id="cd17546">
    <property type="entry name" value="REC_hyHK_CKI1_RcsC-like"/>
    <property type="match status" value="1"/>
</dbReference>
<keyword evidence="6" id="KW-0812">Transmembrane</keyword>
<dbReference type="InterPro" id="IPR011006">
    <property type="entry name" value="CheY-like_superfamily"/>
</dbReference>
<keyword evidence="3 5" id="KW-0597">Phosphoprotein</keyword>
<dbReference type="EC" id="2.7.13.3" evidence="2"/>
<dbReference type="Gene3D" id="3.40.50.2300">
    <property type="match status" value="1"/>
</dbReference>
<dbReference type="InterPro" id="IPR036097">
    <property type="entry name" value="HisK_dim/P_sf"/>
</dbReference>
<dbReference type="AlphaFoldDB" id="A0AAN5RAW5"/>
<comment type="caution">
    <text evidence="9">The sequence shown here is derived from an EMBL/GenBank/DDBJ whole genome shotgun (WGS) entry which is preliminary data.</text>
</comment>
<proteinExistence type="predicted"/>
<dbReference type="Gene3D" id="3.30.565.10">
    <property type="entry name" value="Histidine kinase-like ATPase, C-terminal domain"/>
    <property type="match status" value="1"/>
</dbReference>
<dbReference type="Pfam" id="PF02518">
    <property type="entry name" value="HATPase_c"/>
    <property type="match status" value="1"/>
</dbReference>
<reference evidence="9" key="2">
    <citation type="submission" date="2020-11" db="EMBL/GenBank/DDBJ databases">
        <authorList>
            <consortium name="NCBI Pathogen Detection Project"/>
        </authorList>
    </citation>
    <scope>NUCLEOTIDE SEQUENCE</scope>
    <source>
        <strain evidence="9">MISC063</strain>
    </source>
</reference>
<feature type="modified residue" description="4-aspartylphosphate" evidence="5">
    <location>
        <position position="825"/>
    </location>
</feature>
<sequence length="894" mass="98245">MNNTISDYRRQMNAAAYNAQYFFDEREAMLQSMAAAIVHLPGRFSSGQVSEAVPFPEITVYPLRDSDNQQRHGVIMSRRDIAGFDRSKTQLIYTSARTGRTTTVLPAPNPKPGLSSESERQIMTFLSSQVWQMGEDGSLPIAWFNPPGDEEDRLYLYTPVDVDDPQSGWLGLTFCELASSIDLSTLSGGKYDLIDPQGLLALHGNSMHGQKSYWVGRFLVDTFGVTGGRLFPEFLVLRKSVGHGGWSLAYSVPVSQLVKKNLPVLHAVVLVATALIMFVILSLWYLSRRVLQPALSQFSALMDSAALNRKLVETAPIGLALVRGRDAELLFSNELAYSWVQSDRQWFTRISAVDDATGARELTLYDGRTIQLSCTATSWGGEAAILCVLSDVSGLKAVERSLVEAKSMAESANQAKTLFLTTMSHEIRTPLYGILGTLELFALSGLSGQQREYMRTLLHSSSSLLRIVNDSLDLSSIEAGQLTLERAPFSPMELAELVVETYAAKAENKGLHIYTLSDVNVPPLVQGDATRVRQVLDNLINNAVKFTLSGHVVLRLEAGQQYGDTVSLIFQVVDTGVGITSEHLPRLFEPYFRSANKLTGQDSGSGLGLSICSRLAQLMEGRLWAISEHNLGTRFTFEVTLPLAEDSNMPPVPQLLPEPVYVDGAVPEIVNNLCDWLRHWGAQALPFRNVTLSNDSRGILVQTWPPSIHTTHWYGKRIIALPPTLGHEQTTESDTTVITGAYSVTGIGRVVQSMQLDAAPLPAAASDFIGETFGLRLLVVDDSPISHIILREQLELLGCDVVLATNGRDALNLSDILTFDAVLTDLHMPDLDGYEVARKLREQGYEGQIVGLTGNAYQQEKTTGHRAGMNALLRKPLSLSQLRALLRTIIISRN</sequence>
<evidence type="ECO:0000313" key="9">
    <source>
        <dbReference type="EMBL" id="HAT1608109.1"/>
    </source>
</evidence>
<dbReference type="InterPro" id="IPR001789">
    <property type="entry name" value="Sig_transdc_resp-reg_receiver"/>
</dbReference>
<dbReference type="FunFam" id="3.30.565.10:FF:000010">
    <property type="entry name" value="Sensor histidine kinase RcsC"/>
    <property type="match status" value="1"/>
</dbReference>
<dbReference type="InterPro" id="IPR005467">
    <property type="entry name" value="His_kinase_dom"/>
</dbReference>
<dbReference type="InterPro" id="IPR036890">
    <property type="entry name" value="HATPase_C_sf"/>
</dbReference>
<evidence type="ECO:0000259" key="8">
    <source>
        <dbReference type="PROSITE" id="PS50110"/>
    </source>
</evidence>
<dbReference type="Pfam" id="PF00512">
    <property type="entry name" value="HisKA"/>
    <property type="match status" value="1"/>
</dbReference>
<dbReference type="GO" id="GO:0000155">
    <property type="term" value="F:phosphorelay sensor kinase activity"/>
    <property type="evidence" value="ECO:0007669"/>
    <property type="project" value="InterPro"/>
</dbReference>
<evidence type="ECO:0000259" key="7">
    <source>
        <dbReference type="PROSITE" id="PS50109"/>
    </source>
</evidence>
<dbReference type="Gene3D" id="1.10.287.130">
    <property type="match status" value="1"/>
</dbReference>
<dbReference type="RefSeq" id="WP_185954681.1">
    <property type="nucleotide sequence ID" value="NZ_CABDVS010000002.1"/>
</dbReference>
<dbReference type="SMART" id="SM00448">
    <property type="entry name" value="REC"/>
    <property type="match status" value="1"/>
</dbReference>
<gene>
    <name evidence="9" type="ORF">I8Y23_004475</name>
</gene>
<dbReference type="PROSITE" id="PS50109">
    <property type="entry name" value="HIS_KIN"/>
    <property type="match status" value="1"/>
</dbReference>
<dbReference type="SUPFAM" id="SSF52172">
    <property type="entry name" value="CheY-like"/>
    <property type="match status" value="1"/>
</dbReference>
<dbReference type="Proteomes" id="UP000864422">
    <property type="component" value="Unassembled WGS sequence"/>
</dbReference>
<evidence type="ECO:0000256" key="1">
    <source>
        <dbReference type="ARBA" id="ARBA00000085"/>
    </source>
</evidence>
<keyword evidence="4" id="KW-0902">Two-component regulatory system</keyword>
<dbReference type="SUPFAM" id="SSF55874">
    <property type="entry name" value="ATPase domain of HSP90 chaperone/DNA topoisomerase II/histidine kinase"/>
    <property type="match status" value="1"/>
</dbReference>
<evidence type="ECO:0000313" key="10">
    <source>
        <dbReference type="Proteomes" id="UP000864422"/>
    </source>
</evidence>
<evidence type="ECO:0000256" key="6">
    <source>
        <dbReference type="SAM" id="Phobius"/>
    </source>
</evidence>
<reference evidence="9" key="1">
    <citation type="journal article" date="2018" name="Genome Biol.">
        <title>SKESA: strategic k-mer extension for scrupulous assemblies.</title>
        <authorList>
            <person name="Souvorov A."/>
            <person name="Agarwala R."/>
            <person name="Lipman D.J."/>
        </authorList>
    </citation>
    <scope>NUCLEOTIDE SEQUENCE</scope>
    <source>
        <strain evidence="9">MISC063</strain>
    </source>
</reference>
<organism evidence="9 10">
    <name type="scientific">Raoultella planticola</name>
    <name type="common">Klebsiella planticola</name>
    <dbReference type="NCBI Taxonomy" id="575"/>
    <lineage>
        <taxon>Bacteria</taxon>
        <taxon>Pseudomonadati</taxon>
        <taxon>Pseudomonadota</taxon>
        <taxon>Gammaproteobacteria</taxon>
        <taxon>Enterobacterales</taxon>
        <taxon>Enterobacteriaceae</taxon>
        <taxon>Klebsiella/Raoultella group</taxon>
        <taxon>Raoultella</taxon>
    </lineage>
</organism>
<dbReference type="PROSITE" id="PS50110">
    <property type="entry name" value="RESPONSE_REGULATORY"/>
    <property type="match status" value="1"/>
</dbReference>
<dbReference type="Pfam" id="PF00072">
    <property type="entry name" value="Response_reg"/>
    <property type="match status" value="1"/>
</dbReference>
<dbReference type="CDD" id="cd00082">
    <property type="entry name" value="HisKA"/>
    <property type="match status" value="1"/>
</dbReference>
<feature type="transmembrane region" description="Helical" evidence="6">
    <location>
        <begin position="264"/>
        <end position="286"/>
    </location>
</feature>
<dbReference type="InterPro" id="IPR004358">
    <property type="entry name" value="Sig_transdc_His_kin-like_C"/>
</dbReference>
<feature type="domain" description="Response regulatory" evidence="8">
    <location>
        <begin position="776"/>
        <end position="890"/>
    </location>
</feature>
<evidence type="ECO:0000256" key="2">
    <source>
        <dbReference type="ARBA" id="ARBA00012438"/>
    </source>
</evidence>
<dbReference type="InterPro" id="IPR003594">
    <property type="entry name" value="HATPase_dom"/>
</dbReference>
<keyword evidence="6" id="KW-0472">Membrane</keyword>
<dbReference type="CDD" id="cd16922">
    <property type="entry name" value="HATPase_EvgS-ArcB-TorS-like"/>
    <property type="match status" value="1"/>
</dbReference>
<dbReference type="PANTHER" id="PTHR45339:SF6">
    <property type="entry name" value="SENSORY HISTIDINE PROTEIN KINASE"/>
    <property type="match status" value="1"/>
</dbReference>
<comment type="catalytic activity">
    <reaction evidence="1">
        <text>ATP + protein L-histidine = ADP + protein N-phospho-L-histidine.</text>
        <dbReference type="EC" id="2.7.13.3"/>
    </reaction>
</comment>
<evidence type="ECO:0000256" key="5">
    <source>
        <dbReference type="PROSITE-ProRule" id="PRU00169"/>
    </source>
</evidence>
<keyword evidence="6" id="KW-1133">Transmembrane helix</keyword>
<evidence type="ECO:0000256" key="3">
    <source>
        <dbReference type="ARBA" id="ARBA00022553"/>
    </source>
</evidence>
<dbReference type="SUPFAM" id="SSF47384">
    <property type="entry name" value="Homodimeric domain of signal transducing histidine kinase"/>
    <property type="match status" value="1"/>
</dbReference>
<name>A0AAN5RAW5_RAOPL</name>
<dbReference type="EMBL" id="DACSEA010000025">
    <property type="protein sequence ID" value="HAT1608109.1"/>
    <property type="molecule type" value="Genomic_DNA"/>
</dbReference>
<feature type="domain" description="Histidine kinase" evidence="7">
    <location>
        <begin position="422"/>
        <end position="643"/>
    </location>
</feature>
<evidence type="ECO:0000256" key="4">
    <source>
        <dbReference type="ARBA" id="ARBA00023012"/>
    </source>
</evidence>
<dbReference type="InterPro" id="IPR003661">
    <property type="entry name" value="HisK_dim/P_dom"/>
</dbReference>
<dbReference type="SMART" id="SM00387">
    <property type="entry name" value="HATPase_c"/>
    <property type="match status" value="1"/>
</dbReference>
<accession>A0AAN5RAW5</accession>
<dbReference type="PRINTS" id="PR00344">
    <property type="entry name" value="BCTRLSENSOR"/>
</dbReference>
<dbReference type="SMART" id="SM00388">
    <property type="entry name" value="HisKA"/>
    <property type="match status" value="1"/>
</dbReference>